<dbReference type="AlphaFoldDB" id="A0A1X1I5A7"/>
<organism evidence="1 2">
    <name type="scientific">Streptococcus oralis subsp. oralis</name>
    <dbReference type="NCBI Taxonomy" id="1891914"/>
    <lineage>
        <taxon>Bacteria</taxon>
        <taxon>Bacillati</taxon>
        <taxon>Bacillota</taxon>
        <taxon>Bacilli</taxon>
        <taxon>Lactobacillales</taxon>
        <taxon>Streptococcaceae</taxon>
        <taxon>Streptococcus</taxon>
    </lineage>
</organism>
<name>A0A1X1I5A7_STROR</name>
<evidence type="ECO:0000313" key="1">
    <source>
        <dbReference type="EMBL" id="ORO68253.1"/>
    </source>
</evidence>
<sequence>MNFKKNTLILINRKVLATQLQGFFLKNFQENLFYIKSILEKVAVKNKKILNWFIKFLTSCKFRSKLLTS</sequence>
<gene>
    <name evidence="1" type="ORF">B7715_00305</name>
</gene>
<proteinExistence type="predicted"/>
<reference evidence="1 2" key="1">
    <citation type="journal article" date="2016" name="Eur. J. Clin. Microbiol. Infect. Dis.">
        <title>Whole genome sequencing as a tool for phylogenetic analysis of clinical strains of Mitis group streptococci.</title>
        <authorList>
            <person name="Rasmussen L.H."/>
            <person name="Dargis R."/>
            <person name="Hojholt K."/>
            <person name="Christensen J.J."/>
            <person name="Skovgaard O."/>
            <person name="Justesen U.S."/>
            <person name="Rosenvinge F.S."/>
            <person name="Moser C."/>
            <person name="Lukjancenko O."/>
            <person name="Rasmussen S."/>
            <person name="Nielsen X.C."/>
        </authorList>
    </citation>
    <scope>NUCLEOTIDE SEQUENCE [LARGE SCALE GENOMIC DNA]</scope>
    <source>
        <strain evidence="1 2">OD_321121_09</strain>
    </source>
</reference>
<evidence type="ECO:0000313" key="2">
    <source>
        <dbReference type="Proteomes" id="UP000193961"/>
    </source>
</evidence>
<accession>A0A1X1I5A7</accession>
<protein>
    <submittedName>
        <fullName evidence="1">Uncharacterized protein</fullName>
    </submittedName>
</protein>
<dbReference type="EMBL" id="NCUQ01000008">
    <property type="protein sequence ID" value="ORO68253.1"/>
    <property type="molecule type" value="Genomic_DNA"/>
</dbReference>
<comment type="caution">
    <text evidence="1">The sequence shown here is derived from an EMBL/GenBank/DDBJ whole genome shotgun (WGS) entry which is preliminary data.</text>
</comment>
<dbReference type="Proteomes" id="UP000193961">
    <property type="component" value="Unassembled WGS sequence"/>
</dbReference>